<keyword evidence="1" id="KW-0862">Zinc</keyword>
<organism evidence="3 4">
    <name type="scientific">Mytilus coruscus</name>
    <name type="common">Sea mussel</name>
    <dbReference type="NCBI Taxonomy" id="42192"/>
    <lineage>
        <taxon>Eukaryota</taxon>
        <taxon>Metazoa</taxon>
        <taxon>Spiralia</taxon>
        <taxon>Lophotrochozoa</taxon>
        <taxon>Mollusca</taxon>
        <taxon>Bivalvia</taxon>
        <taxon>Autobranchia</taxon>
        <taxon>Pteriomorphia</taxon>
        <taxon>Mytilida</taxon>
        <taxon>Mytiloidea</taxon>
        <taxon>Mytilidae</taxon>
        <taxon>Mytilinae</taxon>
        <taxon>Mytilus</taxon>
    </lineage>
</organism>
<dbReference type="InterPro" id="IPR000315">
    <property type="entry name" value="Znf_B-box"/>
</dbReference>
<dbReference type="Proteomes" id="UP000507470">
    <property type="component" value="Unassembled WGS sequence"/>
</dbReference>
<sequence>MSANSVSVCDKDGQEEVRFYCRNCNITLCDDCITGPHKNHDFIKLQEFGTQKKKKKQFIKYFERYEKNPKFRKLGLRFVKMQEKCIEIEDIIKTIESKGTNLLDTDVALYHVALEKLFEHDPYYETVPNIQQLNEEIATRNKLQNVMGHMDCGKYEVVQPIEEETIP</sequence>
<name>A0A6J8C0X7_MYTCO</name>
<reference evidence="3 4" key="1">
    <citation type="submission" date="2020-06" db="EMBL/GenBank/DDBJ databases">
        <authorList>
            <person name="Li R."/>
            <person name="Bekaert M."/>
        </authorList>
    </citation>
    <scope>NUCLEOTIDE SEQUENCE [LARGE SCALE GENOMIC DNA]</scope>
    <source>
        <strain evidence="4">wild</strain>
    </source>
</reference>
<feature type="domain" description="B box-type" evidence="2">
    <location>
        <begin position="4"/>
        <end position="45"/>
    </location>
</feature>
<dbReference type="Gene3D" id="3.30.160.60">
    <property type="entry name" value="Classic Zinc Finger"/>
    <property type="match status" value="1"/>
</dbReference>
<keyword evidence="1" id="KW-0863">Zinc-finger</keyword>
<evidence type="ECO:0000259" key="2">
    <source>
        <dbReference type="PROSITE" id="PS50119"/>
    </source>
</evidence>
<evidence type="ECO:0000256" key="1">
    <source>
        <dbReference type="PROSITE-ProRule" id="PRU00024"/>
    </source>
</evidence>
<protein>
    <recommendedName>
        <fullName evidence="2">B box-type domain-containing protein</fullName>
    </recommendedName>
</protein>
<proteinExistence type="predicted"/>
<evidence type="ECO:0000313" key="4">
    <source>
        <dbReference type="Proteomes" id="UP000507470"/>
    </source>
</evidence>
<dbReference type="GO" id="GO:0008270">
    <property type="term" value="F:zinc ion binding"/>
    <property type="evidence" value="ECO:0007669"/>
    <property type="project" value="UniProtKB-KW"/>
</dbReference>
<dbReference type="PROSITE" id="PS50119">
    <property type="entry name" value="ZF_BBOX"/>
    <property type="match status" value="1"/>
</dbReference>
<gene>
    <name evidence="3" type="ORF">MCOR_25163</name>
</gene>
<keyword evidence="4" id="KW-1185">Reference proteome</keyword>
<dbReference type="Pfam" id="PF00643">
    <property type="entry name" value="zf-B_box"/>
    <property type="match status" value="1"/>
</dbReference>
<dbReference type="SUPFAM" id="SSF57845">
    <property type="entry name" value="B-box zinc-binding domain"/>
    <property type="match status" value="1"/>
</dbReference>
<dbReference type="AlphaFoldDB" id="A0A6J8C0X7"/>
<dbReference type="EMBL" id="CACVKT020004442">
    <property type="protein sequence ID" value="CAC5390038.1"/>
    <property type="molecule type" value="Genomic_DNA"/>
</dbReference>
<accession>A0A6J8C0X7</accession>
<evidence type="ECO:0000313" key="3">
    <source>
        <dbReference type="EMBL" id="CAC5390038.1"/>
    </source>
</evidence>
<keyword evidence="1" id="KW-0479">Metal-binding</keyword>
<dbReference type="OrthoDB" id="654191at2759"/>